<sequence>MTDYAQLITHTPEQEQRWREIAVSNPNRVARVLVLETGQRTREGDTQADIYPALQVVKEISLKAARGGDRAPWENLVKGGIAEALCHSVCSMTIKLEAPRPDTPEELLIKVMNELPSPYQRPLEVLCDASISFSNPPTRTDKTVISALKKNWEDITARIWDRPENTLRPEDSHTMERVTLAQMVMRLVVTDPSFVSTLYKPDDLTVQIIARHWRHSQRAADSMLTASILYLLLEPTFRPHLTYVKSNGLDARQSELVSKILLGVGPTVLSSKTQQAKSLITTFAEHLVRPNMNPRSACDQLFFFLAMVNAAKKNDAEPEVLKLVHKSTPLWNAMLRLLKKAAKPFPPVSEPASPSSTEESNSDMEYRMRIIQNIIGILSNTLHEAYLKNPRECEDLIRIWANENIFGALEDTIEIMIKLPGTAMQLTRLLTGMEGTVSKGSPSIKHLFATQFPRWKILGTLIRHDVTKQQAQGGPPGFMKDESSAGVPGHEDDFWDHGAWQVFGMLQFNCVDKAMCGKRGCENVGTILCRCEGVKYCSDACKTKDEKDHGLACGWVGVLENVGIKTSVKDATEPSFPVPEQTTVKKKKKKSKKSRRDEDDDDEPPSLVDADQLLSPLSGHGDLRLTCVVPALPEFCLPRDGYCNLSERKVFSTIIVPLTLRVKKLKMSTESQQPTEPQINSIQGHAQTNQNAQEKIQKWKEIAFYNPRRLARVLELQHGQITREGDTPAEAYPILEAIKEIVQKAAQDAEDKTWDNLVSGGIADALCNRICMTNDTSGRPEERTTNEPPSSYWQPLEIFYEVATKFKRPPTRTDQKVVATLRRNWAAITTLVWNRPENTLRPEESYVKERTAFSRIVLWLLARDTALLNVLYGHDDLTVQIIARHWKYSRHASDMEVTASVLYALLEPQNQAHASYVNSNGLQFKQTKLIHKIFLGVSPPGLSDKVQQAKAYAGTLAEHLVRPSTMAHNVVNLLIFPVIFEAVKKDATEPELWMAVLQSMSLWNALIRLLRKGRNPFPTPPFGEDRSPPEGPEKEMNKRVRIMMYIMGILNKALGDAHSQYPKECESLLRNWVNGNLFDALEDTIDILVQLPTLTMQMTFLFMTIERVLPEASPPLKRTFAAHLPRWKILGTLVGHDTDNRQDNNGMVSPKNLLNNSLKLSKGMPNIDVDRWDHEVWCAFGRLQFNYVDKTMCGKRGCGNAGYLICECQAVKYCSEVCKSK</sequence>
<keyword evidence="2" id="KW-0863">Zinc-finger</keyword>
<protein>
    <recommendedName>
        <fullName evidence="5">MYND-type domain-containing protein</fullName>
    </recommendedName>
</protein>
<gene>
    <name evidence="6" type="ORF">CVT26_002269</name>
</gene>
<dbReference type="InParanoid" id="A0A409YN23"/>
<evidence type="ECO:0000256" key="3">
    <source>
        <dbReference type="ARBA" id="ARBA00022833"/>
    </source>
</evidence>
<accession>A0A409YN23</accession>
<feature type="compositionally biased region" description="Basic residues" evidence="4">
    <location>
        <begin position="584"/>
        <end position="594"/>
    </location>
</feature>
<evidence type="ECO:0000256" key="2">
    <source>
        <dbReference type="ARBA" id="ARBA00022771"/>
    </source>
</evidence>
<dbReference type="AlphaFoldDB" id="A0A409YN23"/>
<evidence type="ECO:0000256" key="4">
    <source>
        <dbReference type="SAM" id="MobiDB-lite"/>
    </source>
</evidence>
<dbReference type="Proteomes" id="UP000284706">
    <property type="component" value="Unassembled WGS sequence"/>
</dbReference>
<feature type="region of interest" description="Disordered" evidence="4">
    <location>
        <begin position="670"/>
        <end position="693"/>
    </location>
</feature>
<keyword evidence="7" id="KW-1185">Reference proteome</keyword>
<dbReference type="InterPro" id="IPR002893">
    <property type="entry name" value="Znf_MYND"/>
</dbReference>
<proteinExistence type="predicted"/>
<dbReference type="EMBL" id="NHYE01000624">
    <property type="protein sequence ID" value="PPR04440.1"/>
    <property type="molecule type" value="Genomic_DNA"/>
</dbReference>
<evidence type="ECO:0000259" key="5">
    <source>
        <dbReference type="PROSITE" id="PS01360"/>
    </source>
</evidence>
<organism evidence="6 7">
    <name type="scientific">Gymnopilus dilepis</name>
    <dbReference type="NCBI Taxonomy" id="231916"/>
    <lineage>
        <taxon>Eukaryota</taxon>
        <taxon>Fungi</taxon>
        <taxon>Dikarya</taxon>
        <taxon>Basidiomycota</taxon>
        <taxon>Agaricomycotina</taxon>
        <taxon>Agaricomycetes</taxon>
        <taxon>Agaricomycetidae</taxon>
        <taxon>Agaricales</taxon>
        <taxon>Agaricineae</taxon>
        <taxon>Hymenogastraceae</taxon>
        <taxon>Gymnopilus</taxon>
    </lineage>
</organism>
<evidence type="ECO:0000313" key="6">
    <source>
        <dbReference type="EMBL" id="PPR04440.1"/>
    </source>
</evidence>
<keyword evidence="1" id="KW-0479">Metal-binding</keyword>
<keyword evidence="3" id="KW-0862">Zinc</keyword>
<dbReference type="GO" id="GO:0008270">
    <property type="term" value="F:zinc ion binding"/>
    <property type="evidence" value="ECO:0007669"/>
    <property type="project" value="UniProtKB-KW"/>
</dbReference>
<evidence type="ECO:0000256" key="1">
    <source>
        <dbReference type="ARBA" id="ARBA00022723"/>
    </source>
</evidence>
<feature type="region of interest" description="Disordered" evidence="4">
    <location>
        <begin position="571"/>
        <end position="614"/>
    </location>
</feature>
<name>A0A409YN23_9AGAR</name>
<reference evidence="6 7" key="1">
    <citation type="journal article" date="2018" name="Evol. Lett.">
        <title>Horizontal gene cluster transfer increased hallucinogenic mushroom diversity.</title>
        <authorList>
            <person name="Reynolds H.T."/>
            <person name="Vijayakumar V."/>
            <person name="Gluck-Thaler E."/>
            <person name="Korotkin H.B."/>
            <person name="Matheny P.B."/>
            <person name="Slot J.C."/>
        </authorList>
    </citation>
    <scope>NUCLEOTIDE SEQUENCE [LARGE SCALE GENOMIC DNA]</scope>
    <source>
        <strain evidence="6 7">SRW20</strain>
    </source>
</reference>
<comment type="caution">
    <text evidence="6">The sequence shown here is derived from an EMBL/GenBank/DDBJ whole genome shotgun (WGS) entry which is preliminary data.</text>
</comment>
<evidence type="ECO:0000313" key="7">
    <source>
        <dbReference type="Proteomes" id="UP000284706"/>
    </source>
</evidence>
<dbReference type="OrthoDB" id="432970at2759"/>
<dbReference type="PROSITE" id="PS01360">
    <property type="entry name" value="ZF_MYND_1"/>
    <property type="match status" value="1"/>
</dbReference>
<feature type="domain" description="MYND-type" evidence="5">
    <location>
        <begin position="516"/>
        <end position="553"/>
    </location>
</feature>